<reference evidence="1 2" key="1">
    <citation type="submission" date="2019-06" db="EMBL/GenBank/DDBJ databases">
        <title>Draft genomes of female and male turbot (Scophthalmus maximus).</title>
        <authorList>
            <person name="Xu H."/>
            <person name="Xu X.-W."/>
            <person name="Shao C."/>
            <person name="Chen S."/>
        </authorList>
    </citation>
    <scope>NUCLEOTIDE SEQUENCE [LARGE SCALE GENOMIC DNA]</scope>
    <source>
        <strain evidence="1">Ysfricsl-2016a</strain>
        <tissue evidence="1">Blood</tissue>
    </source>
</reference>
<dbReference type="EMBL" id="VEVO01000008">
    <property type="protein sequence ID" value="KAF0038756.1"/>
    <property type="molecule type" value="Genomic_DNA"/>
</dbReference>
<accession>A0A6A4SU48</accession>
<evidence type="ECO:0000313" key="2">
    <source>
        <dbReference type="Proteomes" id="UP000438429"/>
    </source>
</evidence>
<sequence>MTDAAFIYINDEALYSEIVESQRCNRANCLSRLNFTFTLLGSQTEVLSESFFILPSPHIPFSNPALTSCWELIKTPDSCRATSITDPRRSPVKLPGESARCGGGEMGQGFTGFNKTYRSAESLFLQGRSASHHIDAFYANRQIYVINVIVYVDESLQPYKSINRLTVAALFTEIVESTTFSYCPYVPYLSFFSP</sequence>
<organism evidence="1 2">
    <name type="scientific">Scophthalmus maximus</name>
    <name type="common">Turbot</name>
    <name type="synonym">Psetta maxima</name>
    <dbReference type="NCBI Taxonomy" id="52904"/>
    <lineage>
        <taxon>Eukaryota</taxon>
        <taxon>Metazoa</taxon>
        <taxon>Chordata</taxon>
        <taxon>Craniata</taxon>
        <taxon>Vertebrata</taxon>
        <taxon>Euteleostomi</taxon>
        <taxon>Actinopterygii</taxon>
        <taxon>Neopterygii</taxon>
        <taxon>Teleostei</taxon>
        <taxon>Neoteleostei</taxon>
        <taxon>Acanthomorphata</taxon>
        <taxon>Carangaria</taxon>
        <taxon>Pleuronectiformes</taxon>
        <taxon>Pleuronectoidei</taxon>
        <taxon>Scophthalmidae</taxon>
        <taxon>Scophthalmus</taxon>
    </lineage>
</organism>
<proteinExistence type="predicted"/>
<protein>
    <submittedName>
        <fullName evidence="1">Uncharacterized protein</fullName>
    </submittedName>
</protein>
<gene>
    <name evidence="1" type="ORF">F2P81_009240</name>
</gene>
<dbReference type="Proteomes" id="UP000438429">
    <property type="component" value="Unassembled WGS sequence"/>
</dbReference>
<name>A0A6A4SU48_SCOMX</name>
<evidence type="ECO:0000313" key="1">
    <source>
        <dbReference type="EMBL" id="KAF0038756.1"/>
    </source>
</evidence>
<dbReference type="AlphaFoldDB" id="A0A6A4SU48"/>
<comment type="caution">
    <text evidence="1">The sequence shown here is derived from an EMBL/GenBank/DDBJ whole genome shotgun (WGS) entry which is preliminary data.</text>
</comment>